<evidence type="ECO:0000313" key="13">
    <source>
        <dbReference type="EMBL" id="VDD78664.1"/>
    </source>
</evidence>
<feature type="domain" description="EndoU" evidence="12">
    <location>
        <begin position="1"/>
        <end position="135"/>
    </location>
</feature>
<keyword evidence="8 11" id="KW-0694">RNA-binding</keyword>
<evidence type="ECO:0000256" key="9">
    <source>
        <dbReference type="ARBA" id="ARBA00023211"/>
    </source>
</evidence>
<gene>
    <name evidence="13" type="ORF">MCOS_LOCUS4667</name>
</gene>
<evidence type="ECO:0000256" key="5">
    <source>
        <dbReference type="ARBA" id="ARBA00022723"/>
    </source>
</evidence>
<evidence type="ECO:0000256" key="3">
    <source>
        <dbReference type="ARBA" id="ARBA00011245"/>
    </source>
</evidence>
<dbReference type="InterPro" id="IPR018998">
    <property type="entry name" value="EndoU_C"/>
</dbReference>
<keyword evidence="7 11" id="KW-0378">Hydrolase</keyword>
<evidence type="ECO:0000256" key="6">
    <source>
        <dbReference type="ARBA" id="ARBA00022759"/>
    </source>
</evidence>
<keyword evidence="4 11" id="KW-0540">Nuclease</keyword>
<dbReference type="Pfam" id="PF09412">
    <property type="entry name" value="XendoU"/>
    <property type="match status" value="1"/>
</dbReference>
<evidence type="ECO:0000256" key="8">
    <source>
        <dbReference type="ARBA" id="ARBA00022884"/>
    </source>
</evidence>
<evidence type="ECO:0000259" key="12">
    <source>
        <dbReference type="PROSITE" id="PS51959"/>
    </source>
</evidence>
<dbReference type="InterPro" id="IPR037227">
    <property type="entry name" value="EndoU-like"/>
</dbReference>
<dbReference type="OrthoDB" id="430326at2759"/>
<dbReference type="PANTHER" id="PTHR12439:SF11">
    <property type="entry name" value="URIDYLATE-SPECIFIC ENDORIBONUCLEASE"/>
    <property type="match status" value="1"/>
</dbReference>
<keyword evidence="5 11" id="KW-0479">Metal-binding</keyword>
<dbReference type="InterPro" id="IPR039787">
    <property type="entry name" value="ENDOU"/>
</dbReference>
<comment type="subunit">
    <text evidence="3 11">Monomer.</text>
</comment>
<evidence type="ECO:0000256" key="2">
    <source>
        <dbReference type="ARBA" id="ARBA00010168"/>
    </source>
</evidence>
<dbReference type="GO" id="GO:0016829">
    <property type="term" value="F:lyase activity"/>
    <property type="evidence" value="ECO:0007669"/>
    <property type="project" value="UniProtKB-KW"/>
</dbReference>
<dbReference type="Proteomes" id="UP000267029">
    <property type="component" value="Unassembled WGS sequence"/>
</dbReference>
<keyword evidence="6 11" id="KW-0255">Endonuclease</keyword>
<comment type="catalytic activity">
    <reaction evidence="11">
        <text>ribonucleotidyl-uridine-RNA = a 5'-end dephospho-uridine-RNA + a 3'-end 2',3'-cyclophospho-ribonucleotide-RNA</text>
        <dbReference type="Rhea" id="RHEA:67792"/>
        <dbReference type="Rhea" id="RHEA-COMP:10464"/>
        <dbReference type="Rhea" id="RHEA-COMP:17354"/>
        <dbReference type="Rhea" id="RHEA-COMP:17356"/>
        <dbReference type="ChEBI" id="CHEBI:83064"/>
        <dbReference type="ChEBI" id="CHEBI:173117"/>
        <dbReference type="ChEBI" id="CHEBI:173224"/>
    </reaction>
</comment>
<dbReference type="GO" id="GO:0016787">
    <property type="term" value="F:hydrolase activity"/>
    <property type="evidence" value="ECO:0007669"/>
    <property type="project" value="UniProtKB-KW"/>
</dbReference>
<comment type="similarity">
    <text evidence="2 11">Belongs to the ENDOU family.</text>
</comment>
<dbReference type="PROSITE" id="PS51959">
    <property type="entry name" value="ENDOU"/>
    <property type="match status" value="1"/>
</dbReference>
<sequence length="135" mass="15619">MEWRSDSSAFEHVFIGEAKNTMVIGFHNWITFCTKEHNKEVNYFGHATPKRWDPEFKRALRFSLYNSFRKPFGTIVFGSSIEFEIGLYTTAFLRSRSLFKGSTSWPAISLNLGPTNILIQCHPHYGNHMGSCYVK</sequence>
<keyword evidence="9 11" id="KW-0464">Manganese</keyword>
<comment type="cofactor">
    <cofactor evidence="1 11">
        <name>Mn(2+)</name>
        <dbReference type="ChEBI" id="CHEBI:29035"/>
    </cofactor>
</comment>
<keyword evidence="10" id="KW-0456">Lyase</keyword>
<dbReference type="GO" id="GO:0046872">
    <property type="term" value="F:metal ion binding"/>
    <property type="evidence" value="ECO:0007669"/>
    <property type="project" value="UniProtKB-UniRule"/>
</dbReference>
<proteinExistence type="inferred from homology"/>
<dbReference type="GO" id="GO:0003723">
    <property type="term" value="F:RNA binding"/>
    <property type="evidence" value="ECO:0007669"/>
    <property type="project" value="UniProtKB-UniRule"/>
</dbReference>
<accession>A0A0R3UCL8</accession>
<dbReference type="SUPFAM" id="SSF142877">
    <property type="entry name" value="EndoU-like"/>
    <property type="match status" value="1"/>
</dbReference>
<dbReference type="PANTHER" id="PTHR12439">
    <property type="entry name" value="PLACENTAL PROTEIN 11-RELATED"/>
    <property type="match status" value="1"/>
</dbReference>
<reference evidence="13 14" key="1">
    <citation type="submission" date="2018-10" db="EMBL/GenBank/DDBJ databases">
        <authorList>
            <consortium name="Pathogen Informatics"/>
        </authorList>
    </citation>
    <scope>NUCLEOTIDE SEQUENCE [LARGE SCALE GENOMIC DNA]</scope>
</reference>
<dbReference type="EC" id="4.6.1.-" evidence="11"/>
<evidence type="ECO:0000313" key="14">
    <source>
        <dbReference type="Proteomes" id="UP000267029"/>
    </source>
</evidence>
<evidence type="ECO:0000256" key="4">
    <source>
        <dbReference type="ARBA" id="ARBA00022722"/>
    </source>
</evidence>
<protein>
    <recommendedName>
        <fullName evidence="11">Uridylate-specific endoribonuclease</fullName>
        <ecNumber evidence="11">4.6.1.-</ecNumber>
    </recommendedName>
</protein>
<evidence type="ECO:0000256" key="10">
    <source>
        <dbReference type="ARBA" id="ARBA00023239"/>
    </source>
</evidence>
<evidence type="ECO:0000256" key="7">
    <source>
        <dbReference type="ARBA" id="ARBA00022801"/>
    </source>
</evidence>
<evidence type="ECO:0000256" key="1">
    <source>
        <dbReference type="ARBA" id="ARBA00001936"/>
    </source>
</evidence>
<name>A0A0R3UCL8_MESCO</name>
<organism evidence="13 14">
    <name type="scientific">Mesocestoides corti</name>
    <name type="common">Flatworm</name>
    <dbReference type="NCBI Taxonomy" id="53468"/>
    <lineage>
        <taxon>Eukaryota</taxon>
        <taxon>Metazoa</taxon>
        <taxon>Spiralia</taxon>
        <taxon>Lophotrochozoa</taxon>
        <taxon>Platyhelminthes</taxon>
        <taxon>Cestoda</taxon>
        <taxon>Eucestoda</taxon>
        <taxon>Cyclophyllidea</taxon>
        <taxon>Mesocestoididae</taxon>
        <taxon>Mesocestoides</taxon>
    </lineage>
</organism>
<dbReference type="EMBL" id="UXSR01002042">
    <property type="protein sequence ID" value="VDD78664.1"/>
    <property type="molecule type" value="Genomic_DNA"/>
</dbReference>
<keyword evidence="14" id="KW-1185">Reference proteome</keyword>
<dbReference type="AlphaFoldDB" id="A0A0R3UCL8"/>
<evidence type="ECO:0000256" key="11">
    <source>
        <dbReference type="RuleBase" id="RU367085"/>
    </source>
</evidence>
<dbReference type="GO" id="GO:0004521">
    <property type="term" value="F:RNA endonuclease activity"/>
    <property type="evidence" value="ECO:0007669"/>
    <property type="project" value="UniProtKB-UniRule"/>
</dbReference>